<proteinExistence type="inferred from homology"/>
<keyword evidence="2" id="KW-0805">Transcription regulation</keyword>
<dbReference type="SMART" id="SM00733">
    <property type="entry name" value="Mterf"/>
    <property type="match status" value="4"/>
</dbReference>
<protein>
    <recommendedName>
        <fullName evidence="6">mTERF protein</fullName>
    </recommendedName>
</protein>
<dbReference type="PANTHER" id="PTHR13068">
    <property type="entry name" value="CGI-12 PROTEIN-RELATED"/>
    <property type="match status" value="1"/>
</dbReference>
<evidence type="ECO:0000256" key="1">
    <source>
        <dbReference type="ARBA" id="ARBA00007692"/>
    </source>
</evidence>
<dbReference type="GO" id="GO:0006353">
    <property type="term" value="P:DNA-templated transcription termination"/>
    <property type="evidence" value="ECO:0007669"/>
    <property type="project" value="UniProtKB-KW"/>
</dbReference>
<organism evidence="4 5">
    <name type="scientific">Trifolium pratense</name>
    <name type="common">Red clover</name>
    <dbReference type="NCBI Taxonomy" id="57577"/>
    <lineage>
        <taxon>Eukaryota</taxon>
        <taxon>Viridiplantae</taxon>
        <taxon>Streptophyta</taxon>
        <taxon>Embryophyta</taxon>
        <taxon>Tracheophyta</taxon>
        <taxon>Spermatophyta</taxon>
        <taxon>Magnoliopsida</taxon>
        <taxon>eudicotyledons</taxon>
        <taxon>Gunneridae</taxon>
        <taxon>Pentapetalae</taxon>
        <taxon>rosids</taxon>
        <taxon>fabids</taxon>
        <taxon>Fabales</taxon>
        <taxon>Fabaceae</taxon>
        <taxon>Papilionoideae</taxon>
        <taxon>50 kb inversion clade</taxon>
        <taxon>NPAAA clade</taxon>
        <taxon>Hologalegina</taxon>
        <taxon>IRL clade</taxon>
        <taxon>Trifolieae</taxon>
        <taxon>Trifolium</taxon>
    </lineage>
</organism>
<sequence>MLNDSVPNIEVLKKLGVPQRSISLLVCNFPYVAFTNQSRFVEAVNFVKEMGFDPLKSYFVLALRVIVMMDKEAWESKLKIFERWGWSKDICVSAFQKYPLYMTISEKKIMKIMNFLVKDMGLTPEDIARNPNILNRNVEKTLIPRCAVVKVLKSRGLVKSDLLIEFDIYVLVTLTFLVEFMYLKGWYKAEAGGEIYMKERSESEAADNIWLHGVLYRQIEKSEVWLKEKGENGFVACPNSLNMYSTYVANFVVSNGRRQLEDGG</sequence>
<dbReference type="STRING" id="57577.A0A2K3N8X0"/>
<dbReference type="Proteomes" id="UP000236291">
    <property type="component" value="Unassembled WGS sequence"/>
</dbReference>
<comment type="similarity">
    <text evidence="1">Belongs to the mTERF family.</text>
</comment>
<reference evidence="4 5" key="2">
    <citation type="journal article" date="2017" name="Front. Plant Sci.">
        <title>Gene Classification and Mining of Molecular Markers Useful in Red Clover (Trifolium pratense) Breeding.</title>
        <authorList>
            <person name="Istvanek J."/>
            <person name="Dluhosova J."/>
            <person name="Dluhos P."/>
            <person name="Patkova L."/>
            <person name="Nedelnik J."/>
            <person name="Repkova J."/>
        </authorList>
    </citation>
    <scope>NUCLEOTIDE SEQUENCE [LARGE SCALE GENOMIC DNA]</scope>
    <source>
        <strain evidence="5">cv. Tatra</strain>
        <tissue evidence="4">Young leaves</tissue>
    </source>
</reference>
<accession>A0A2K3N8X0</accession>
<reference evidence="4 5" key="1">
    <citation type="journal article" date="2014" name="Am. J. Bot.">
        <title>Genome assembly and annotation for red clover (Trifolium pratense; Fabaceae).</title>
        <authorList>
            <person name="Istvanek J."/>
            <person name="Jaros M."/>
            <person name="Krenek A."/>
            <person name="Repkova J."/>
        </authorList>
    </citation>
    <scope>NUCLEOTIDE SEQUENCE [LARGE SCALE GENOMIC DNA]</scope>
    <source>
        <strain evidence="5">cv. Tatra</strain>
        <tissue evidence="4">Young leaves</tissue>
    </source>
</reference>
<dbReference type="Pfam" id="PF02536">
    <property type="entry name" value="mTERF"/>
    <property type="match status" value="1"/>
</dbReference>
<dbReference type="Gene3D" id="1.25.70.10">
    <property type="entry name" value="Transcription termination factor 3, mitochondrial"/>
    <property type="match status" value="1"/>
</dbReference>
<dbReference type="PANTHER" id="PTHR13068:SF133">
    <property type="entry name" value="MITOCHONDRIAL TRANSCRIPTION TERMINATION FACTOR FAMILY PROTEIN"/>
    <property type="match status" value="1"/>
</dbReference>
<evidence type="ECO:0000256" key="2">
    <source>
        <dbReference type="ARBA" id="ARBA00022472"/>
    </source>
</evidence>
<dbReference type="EMBL" id="ASHM01017806">
    <property type="protein sequence ID" value="PNX99482.1"/>
    <property type="molecule type" value="Genomic_DNA"/>
</dbReference>
<keyword evidence="3" id="KW-0809">Transit peptide</keyword>
<keyword evidence="2" id="KW-0804">Transcription</keyword>
<comment type="caution">
    <text evidence="4">The sequence shown here is derived from an EMBL/GenBank/DDBJ whole genome shotgun (WGS) entry which is preliminary data.</text>
</comment>
<evidence type="ECO:0000256" key="3">
    <source>
        <dbReference type="ARBA" id="ARBA00022946"/>
    </source>
</evidence>
<gene>
    <name evidence="4" type="ORF">L195_g022748</name>
</gene>
<dbReference type="FunFam" id="1.25.70.10:FF:000001">
    <property type="entry name" value="Mitochondrial transcription termination factor-like"/>
    <property type="match status" value="1"/>
</dbReference>
<dbReference type="GO" id="GO:0003676">
    <property type="term" value="F:nucleic acid binding"/>
    <property type="evidence" value="ECO:0007669"/>
    <property type="project" value="InterPro"/>
</dbReference>
<keyword evidence="2" id="KW-0806">Transcription termination</keyword>
<dbReference type="AlphaFoldDB" id="A0A2K3N8X0"/>
<dbReference type="InterPro" id="IPR003690">
    <property type="entry name" value="MTERF"/>
</dbReference>
<dbReference type="InterPro" id="IPR038538">
    <property type="entry name" value="MTERF_sf"/>
</dbReference>
<evidence type="ECO:0008006" key="6">
    <source>
        <dbReference type="Google" id="ProtNLM"/>
    </source>
</evidence>
<evidence type="ECO:0000313" key="5">
    <source>
        <dbReference type="Proteomes" id="UP000236291"/>
    </source>
</evidence>
<name>A0A2K3N8X0_TRIPR</name>
<evidence type="ECO:0000313" key="4">
    <source>
        <dbReference type="EMBL" id="PNX99482.1"/>
    </source>
</evidence>